<dbReference type="Proteomes" id="UP001220961">
    <property type="component" value="Chromosome 6"/>
</dbReference>
<feature type="compositionally biased region" description="Basic residues" evidence="1">
    <location>
        <begin position="296"/>
        <end position="314"/>
    </location>
</feature>
<dbReference type="InterPro" id="IPR017853">
    <property type="entry name" value="GH"/>
</dbReference>
<dbReference type="EMBL" id="CP119913">
    <property type="protein sequence ID" value="WFD20697.1"/>
    <property type="molecule type" value="Genomic_DNA"/>
</dbReference>
<proteinExistence type="predicted"/>
<dbReference type="PANTHER" id="PTHR34154">
    <property type="entry name" value="ALKALI-SENSITIVE LINKAGE PROTEIN 1"/>
    <property type="match status" value="1"/>
</dbReference>
<organism evidence="4 5">
    <name type="scientific">Malassezia caprae</name>
    <dbReference type="NCBI Taxonomy" id="1381934"/>
    <lineage>
        <taxon>Eukaryota</taxon>
        <taxon>Fungi</taxon>
        <taxon>Dikarya</taxon>
        <taxon>Basidiomycota</taxon>
        <taxon>Ustilaginomycotina</taxon>
        <taxon>Malasseziomycetes</taxon>
        <taxon>Malasseziales</taxon>
        <taxon>Malasseziaceae</taxon>
        <taxon>Malassezia</taxon>
    </lineage>
</organism>
<feature type="signal peptide" evidence="2">
    <location>
        <begin position="1"/>
        <end position="17"/>
    </location>
</feature>
<keyword evidence="2" id="KW-0732">Signal</keyword>
<feature type="compositionally biased region" description="Acidic residues" evidence="1">
    <location>
        <begin position="277"/>
        <end position="289"/>
    </location>
</feature>
<name>A0AAF0E6Q6_9BASI</name>
<accession>A0AAF0E6Q6</accession>
<dbReference type="AlphaFoldDB" id="A0AAF0E6Q6"/>
<dbReference type="GO" id="GO:0009277">
    <property type="term" value="C:fungal-type cell wall"/>
    <property type="evidence" value="ECO:0007669"/>
    <property type="project" value="TreeGrafter"/>
</dbReference>
<dbReference type="Gene3D" id="3.20.20.80">
    <property type="entry name" value="Glycosidases"/>
    <property type="match status" value="1"/>
</dbReference>
<feature type="chain" id="PRO_5042043309" description="Asl1-like glycosyl hydrolase catalytic domain-containing protein" evidence="2">
    <location>
        <begin position="18"/>
        <end position="314"/>
    </location>
</feature>
<evidence type="ECO:0000313" key="4">
    <source>
        <dbReference type="EMBL" id="WFD20697.1"/>
    </source>
</evidence>
<sequence>MKISSVALASCIGALWAAVPVAADFAYGLPWAADNRWAGSMTDKTVSWYHHWQDGKVSTINKNVEFVPMYWGPKKKSHWNHRKIDILKHSPNHILAFNEPDIETQAGMTPKEAADEFMKELQPFAEKGINVSTPQMVYDIGWLESFMKHCKSKGCKISFVALHWYGGHQDLDAFTHWIETVHNKFNLPIWVTEFGLTSASNPSEHQVKKFMQKAIDWMSSKDYVERAAWNGCYDVNDPPDGFATPLNAFFSTGGSLRDLAHTWLAGKGNKRIPSNNNDDEDDSSDDDSKDSDNGKGKRQLAHAVMQKRRNNVWN</sequence>
<feature type="region of interest" description="Disordered" evidence="1">
    <location>
        <begin position="267"/>
        <end position="314"/>
    </location>
</feature>
<dbReference type="SUPFAM" id="SSF51445">
    <property type="entry name" value="(Trans)glycosidases"/>
    <property type="match status" value="1"/>
</dbReference>
<evidence type="ECO:0000259" key="3">
    <source>
        <dbReference type="Pfam" id="PF11790"/>
    </source>
</evidence>
<dbReference type="InterPro" id="IPR024655">
    <property type="entry name" value="Asl1_glyco_hydro_catalytic"/>
</dbReference>
<protein>
    <recommendedName>
        <fullName evidence="3">Asl1-like glycosyl hydrolase catalytic domain-containing protein</fullName>
    </recommendedName>
</protein>
<dbReference type="PANTHER" id="PTHR34154:SF3">
    <property type="entry name" value="ALKALI-SENSITIVE LINKAGE PROTEIN 1"/>
    <property type="match status" value="1"/>
</dbReference>
<dbReference type="Pfam" id="PF11790">
    <property type="entry name" value="Glyco_hydro_cc"/>
    <property type="match status" value="1"/>
</dbReference>
<keyword evidence="5" id="KW-1185">Reference proteome</keyword>
<reference evidence="4" key="1">
    <citation type="submission" date="2023-03" db="EMBL/GenBank/DDBJ databases">
        <title>Mating type loci evolution in Malassezia.</title>
        <authorList>
            <person name="Coelho M.A."/>
        </authorList>
    </citation>
    <scope>NUCLEOTIDE SEQUENCE</scope>
    <source>
        <strain evidence="4">CBS 10434</strain>
    </source>
</reference>
<evidence type="ECO:0000256" key="2">
    <source>
        <dbReference type="SAM" id="SignalP"/>
    </source>
</evidence>
<dbReference type="GO" id="GO:0071966">
    <property type="term" value="P:fungal-type cell wall polysaccharide metabolic process"/>
    <property type="evidence" value="ECO:0007669"/>
    <property type="project" value="TreeGrafter"/>
</dbReference>
<gene>
    <name evidence="4" type="ORF">MCAP1_002949</name>
</gene>
<dbReference type="InterPro" id="IPR053183">
    <property type="entry name" value="ASL1"/>
</dbReference>
<evidence type="ECO:0000313" key="5">
    <source>
        <dbReference type="Proteomes" id="UP001220961"/>
    </source>
</evidence>
<evidence type="ECO:0000256" key="1">
    <source>
        <dbReference type="SAM" id="MobiDB-lite"/>
    </source>
</evidence>
<feature type="domain" description="Asl1-like glycosyl hydrolase catalytic" evidence="3">
    <location>
        <begin position="29"/>
        <end position="261"/>
    </location>
</feature>